<dbReference type="EMBL" id="CP023695">
    <property type="protein sequence ID" value="QEV21696.1"/>
    <property type="molecule type" value="Genomic_DNA"/>
</dbReference>
<dbReference type="Proteomes" id="UP000326553">
    <property type="component" value="Chromosome"/>
</dbReference>
<evidence type="ECO:0000313" key="1">
    <source>
        <dbReference type="EMBL" id="QEV21696.1"/>
    </source>
</evidence>
<accession>A0A5J6HN86</accession>
<dbReference type="KEGG" id="salw:CP975_33000"/>
<dbReference type="SUPFAM" id="SSF53807">
    <property type="entry name" value="Helical backbone' metal receptor"/>
    <property type="match status" value="1"/>
</dbReference>
<reference evidence="1 2" key="1">
    <citation type="submission" date="2017-09" db="EMBL/GenBank/DDBJ databases">
        <authorList>
            <person name="Lee N."/>
            <person name="Cho B.-K."/>
        </authorList>
    </citation>
    <scope>NUCLEOTIDE SEQUENCE [LARGE SCALE GENOMIC DNA]</scope>
    <source>
        <strain evidence="1 2">ATCC 12461</strain>
    </source>
</reference>
<gene>
    <name evidence="1" type="ORF">CP975_33000</name>
</gene>
<keyword evidence="2" id="KW-1185">Reference proteome</keyword>
<dbReference type="Gene3D" id="3.40.50.1980">
    <property type="entry name" value="Nitrogenase molybdenum iron protein domain"/>
    <property type="match status" value="2"/>
</dbReference>
<sequence>MAHDTVQDWEFTDDRDQLVRAPHRPARLVAYVPTAAALHDHGIRPAGVFGSAHDDPAVPDPAKSGSLPLADLPYFGAGSALDLEALLAAEPDLVIALTYGGGQVYGIDPETAKHLEERVPVAVLDVGRGRSLAGIRDRLTALAHSLGAAERPEAEAELALAERRLTDAAGQSVRPRVLALSPAGPDSVHLARPYAWPDLAALAGLGVGVVDPAPGEGANWSTTTWAEAAALEPDLVLTDVRSNAADLGEALGGGIRALPWNPELPPSAQEHARFFTALAEALEDVRPGCAER</sequence>
<evidence type="ECO:0000313" key="2">
    <source>
        <dbReference type="Proteomes" id="UP000326553"/>
    </source>
</evidence>
<dbReference type="OrthoDB" id="7941913at2"/>
<organism evidence="1 2">
    <name type="scientific">Streptomyces alboniger</name>
    <dbReference type="NCBI Taxonomy" id="132473"/>
    <lineage>
        <taxon>Bacteria</taxon>
        <taxon>Bacillati</taxon>
        <taxon>Actinomycetota</taxon>
        <taxon>Actinomycetes</taxon>
        <taxon>Kitasatosporales</taxon>
        <taxon>Streptomycetaceae</taxon>
        <taxon>Streptomyces</taxon>
        <taxon>Streptomyces aurantiacus group</taxon>
    </lineage>
</organism>
<dbReference type="AlphaFoldDB" id="A0A5J6HN86"/>
<protein>
    <submittedName>
        <fullName evidence="1">ABC transporter substrate-binding protein</fullName>
    </submittedName>
</protein>
<proteinExistence type="predicted"/>
<dbReference type="RefSeq" id="WP_055534423.1">
    <property type="nucleotide sequence ID" value="NZ_CP023695.1"/>
</dbReference>
<name>A0A5J6HN86_STRAD</name>